<evidence type="ECO:0000313" key="5">
    <source>
        <dbReference type="Proteomes" id="UP000276443"/>
    </source>
</evidence>
<feature type="signal peptide" evidence="2">
    <location>
        <begin position="1"/>
        <end position="26"/>
    </location>
</feature>
<organism evidence="4 5">
    <name type="scientific">Aquisalibacillus elongatus</name>
    <dbReference type="NCBI Taxonomy" id="485577"/>
    <lineage>
        <taxon>Bacteria</taxon>
        <taxon>Bacillati</taxon>
        <taxon>Bacillota</taxon>
        <taxon>Bacilli</taxon>
        <taxon>Bacillales</taxon>
        <taxon>Bacillaceae</taxon>
        <taxon>Aquisalibacillus</taxon>
    </lineage>
</organism>
<comment type="caution">
    <text evidence="4">The sequence shown here is derived from an EMBL/GenBank/DDBJ whole genome shotgun (WGS) entry which is preliminary data.</text>
</comment>
<feature type="region of interest" description="Disordered" evidence="1">
    <location>
        <begin position="67"/>
        <end position="165"/>
    </location>
</feature>
<feature type="domain" description="SCP" evidence="3">
    <location>
        <begin position="172"/>
        <end position="287"/>
    </location>
</feature>
<feature type="chain" id="PRO_5039164676" evidence="2">
    <location>
        <begin position="27"/>
        <end position="290"/>
    </location>
</feature>
<proteinExistence type="predicted"/>
<keyword evidence="2" id="KW-0732">Signal</keyword>
<reference evidence="4 5" key="1">
    <citation type="submission" date="2018-11" db="EMBL/GenBank/DDBJ databases">
        <title>Genomic Encyclopedia of Type Strains, Phase IV (KMG-IV): sequencing the most valuable type-strain genomes for metagenomic binning, comparative biology and taxonomic classification.</title>
        <authorList>
            <person name="Goeker M."/>
        </authorList>
    </citation>
    <scope>NUCLEOTIDE SEQUENCE [LARGE SCALE GENOMIC DNA]</scope>
    <source>
        <strain evidence="4 5">DSM 18090</strain>
    </source>
</reference>
<dbReference type="PANTHER" id="PTHR31157">
    <property type="entry name" value="SCP DOMAIN-CONTAINING PROTEIN"/>
    <property type="match status" value="1"/>
</dbReference>
<feature type="compositionally biased region" description="Basic and acidic residues" evidence="1">
    <location>
        <begin position="195"/>
        <end position="204"/>
    </location>
</feature>
<gene>
    <name evidence="4" type="ORF">EDC24_2583</name>
</gene>
<feature type="compositionally biased region" description="Acidic residues" evidence="1">
    <location>
        <begin position="69"/>
        <end position="87"/>
    </location>
</feature>
<keyword evidence="5" id="KW-1185">Reference proteome</keyword>
<feature type="compositionally biased region" description="Low complexity" evidence="1">
    <location>
        <begin position="120"/>
        <end position="131"/>
    </location>
</feature>
<name>A0A3N5BXM1_9BACI</name>
<dbReference type="InterPro" id="IPR014258">
    <property type="entry name" value="CAP_domain_YkwD-like"/>
</dbReference>
<dbReference type="InterPro" id="IPR035940">
    <property type="entry name" value="CAP_sf"/>
</dbReference>
<accession>A0A3N5BXM1</accession>
<evidence type="ECO:0000256" key="1">
    <source>
        <dbReference type="SAM" id="MobiDB-lite"/>
    </source>
</evidence>
<dbReference type="NCBIfam" id="TIGR02909">
    <property type="entry name" value="spore_YkwD"/>
    <property type="match status" value="1"/>
</dbReference>
<dbReference type="InterPro" id="IPR014044">
    <property type="entry name" value="CAP_dom"/>
</dbReference>
<dbReference type="CDD" id="cd05379">
    <property type="entry name" value="CAP_bacterial"/>
    <property type="match status" value="1"/>
</dbReference>
<dbReference type="SUPFAM" id="SSF55797">
    <property type="entry name" value="PR-1-like"/>
    <property type="match status" value="1"/>
</dbReference>
<evidence type="ECO:0000313" key="4">
    <source>
        <dbReference type="EMBL" id="RPF50615.1"/>
    </source>
</evidence>
<dbReference type="PANTHER" id="PTHR31157:SF1">
    <property type="entry name" value="SCP DOMAIN-CONTAINING PROTEIN"/>
    <property type="match status" value="1"/>
</dbReference>
<protein>
    <submittedName>
        <fullName evidence="4">Putative YkwD family protein</fullName>
    </submittedName>
</protein>
<dbReference type="AlphaFoldDB" id="A0A3N5BXM1"/>
<dbReference type="EMBL" id="RKRF01000012">
    <property type="protein sequence ID" value="RPF50615.1"/>
    <property type="molecule type" value="Genomic_DNA"/>
</dbReference>
<feature type="compositionally biased region" description="Acidic residues" evidence="1">
    <location>
        <begin position="109"/>
        <end position="119"/>
    </location>
</feature>
<feature type="compositionally biased region" description="Low complexity" evidence="1">
    <location>
        <begin position="139"/>
        <end position="165"/>
    </location>
</feature>
<dbReference type="Pfam" id="PF00188">
    <property type="entry name" value="CAP"/>
    <property type="match status" value="1"/>
</dbReference>
<evidence type="ECO:0000256" key="2">
    <source>
        <dbReference type="SAM" id="SignalP"/>
    </source>
</evidence>
<dbReference type="Gene3D" id="3.40.33.10">
    <property type="entry name" value="CAP"/>
    <property type="match status" value="1"/>
</dbReference>
<feature type="region of interest" description="Disordered" evidence="1">
    <location>
        <begin position="180"/>
        <end position="204"/>
    </location>
</feature>
<sequence>MKMLRPITAIVIAVVMSIILATGQVAASSQQDSSNAHAYTFTMPFSFWFQQDSQFDWNDLFNQFGQNGEEQDQQEQPAEPEESEEPSGEPVDKPDQYEDDKNEGSQNEPAEEQQQEETNEQPQQEETNNEAQQEEPQQEEPANNQTEEQSAQEQQQDQNQSSDLQSFEQQVVDLVNQERQQRGLQPLQASSELSDVARDKSRDMAENNYFSHTSPTYGSPFDMMQQYGIDYRTAGENIAMGQRSPEQVMDGWMNSEGHRENILSSDFTHIGVGYVEANGKTYWTQMFIGK</sequence>
<evidence type="ECO:0000259" key="3">
    <source>
        <dbReference type="Pfam" id="PF00188"/>
    </source>
</evidence>
<dbReference type="Proteomes" id="UP000276443">
    <property type="component" value="Unassembled WGS sequence"/>
</dbReference>